<dbReference type="EMBL" id="CACSLK010014277">
    <property type="protein sequence ID" value="CAA0816516.1"/>
    <property type="molecule type" value="Genomic_DNA"/>
</dbReference>
<dbReference type="Proteomes" id="UP001153555">
    <property type="component" value="Unassembled WGS sequence"/>
</dbReference>
<proteinExistence type="predicted"/>
<name>A0A9N7MUQ1_STRHE</name>
<reference evidence="1" key="1">
    <citation type="submission" date="2019-12" db="EMBL/GenBank/DDBJ databases">
        <authorList>
            <person name="Scholes J."/>
        </authorList>
    </citation>
    <scope>NUCLEOTIDE SEQUENCE</scope>
</reference>
<organism evidence="1 2">
    <name type="scientific">Striga hermonthica</name>
    <name type="common">Purple witchweed</name>
    <name type="synonym">Buchnera hermonthica</name>
    <dbReference type="NCBI Taxonomy" id="68872"/>
    <lineage>
        <taxon>Eukaryota</taxon>
        <taxon>Viridiplantae</taxon>
        <taxon>Streptophyta</taxon>
        <taxon>Embryophyta</taxon>
        <taxon>Tracheophyta</taxon>
        <taxon>Spermatophyta</taxon>
        <taxon>Magnoliopsida</taxon>
        <taxon>eudicotyledons</taxon>
        <taxon>Gunneridae</taxon>
        <taxon>Pentapetalae</taxon>
        <taxon>asterids</taxon>
        <taxon>lamiids</taxon>
        <taxon>Lamiales</taxon>
        <taxon>Orobanchaceae</taxon>
        <taxon>Buchnereae</taxon>
        <taxon>Striga</taxon>
    </lineage>
</organism>
<evidence type="ECO:0000313" key="1">
    <source>
        <dbReference type="EMBL" id="CAA0816516.1"/>
    </source>
</evidence>
<keyword evidence="2" id="KW-1185">Reference proteome</keyword>
<sequence>MIEREIKGHRGQSLNVFRIHGNDSHRFGVTEFELETMLPGAIGREVKDVDVYLYHEVNLPTVLFECKTLKHWVDYEGGYETDEALQKLLDGCLVLRELIITGTIKGMNLGVPAEDGSILSFGNLTKVEVRVDYSLLSKILEAASCLEMLVVQEVPEAALLDRTRPSTHMPHISP</sequence>
<protein>
    <submittedName>
        <fullName evidence="1">Uncharacterized protein</fullName>
    </submittedName>
</protein>
<dbReference type="AlphaFoldDB" id="A0A9N7MUQ1"/>
<dbReference type="OrthoDB" id="927870at2759"/>
<evidence type="ECO:0000313" key="2">
    <source>
        <dbReference type="Proteomes" id="UP001153555"/>
    </source>
</evidence>
<accession>A0A9N7MUQ1</accession>
<comment type="caution">
    <text evidence="1">The sequence shown here is derived from an EMBL/GenBank/DDBJ whole genome shotgun (WGS) entry which is preliminary data.</text>
</comment>
<gene>
    <name evidence="1" type="ORF">SHERM_16382</name>
</gene>